<dbReference type="AlphaFoldDB" id="A0A9R1VT38"/>
<protein>
    <submittedName>
        <fullName evidence="1">Uncharacterized protein</fullName>
    </submittedName>
</protein>
<comment type="caution">
    <text evidence="1">The sequence shown here is derived from an EMBL/GenBank/DDBJ whole genome shotgun (WGS) entry which is preliminary data.</text>
</comment>
<evidence type="ECO:0000313" key="1">
    <source>
        <dbReference type="EMBL" id="KAJ0211468.1"/>
    </source>
</evidence>
<gene>
    <name evidence="1" type="ORF">LSAT_V11C400227630</name>
</gene>
<accession>A0A9R1VT38</accession>
<keyword evidence="2" id="KW-1185">Reference proteome</keyword>
<dbReference type="Proteomes" id="UP000235145">
    <property type="component" value="Unassembled WGS sequence"/>
</dbReference>
<dbReference type="EMBL" id="NBSK02000004">
    <property type="protein sequence ID" value="KAJ0211468.1"/>
    <property type="molecule type" value="Genomic_DNA"/>
</dbReference>
<sequence>MEGCDQEAPMVECGSAVVKGIISDIADKLFDNLFWKRLMLRTDEEDDGMIGNPYPTKAFIPYKGICGFTVVEEDKEESPIPGLSLITLGIKNPVRGNILLTKTISNSRLLPCSSPNAQQTSRKQRRC</sequence>
<proteinExistence type="predicted"/>
<reference evidence="1 2" key="1">
    <citation type="journal article" date="2017" name="Nat. Commun.">
        <title>Genome assembly with in vitro proximity ligation data and whole-genome triplication in lettuce.</title>
        <authorList>
            <person name="Reyes-Chin-Wo S."/>
            <person name="Wang Z."/>
            <person name="Yang X."/>
            <person name="Kozik A."/>
            <person name="Arikit S."/>
            <person name="Song C."/>
            <person name="Xia L."/>
            <person name="Froenicke L."/>
            <person name="Lavelle D.O."/>
            <person name="Truco M.J."/>
            <person name="Xia R."/>
            <person name="Zhu S."/>
            <person name="Xu C."/>
            <person name="Xu H."/>
            <person name="Xu X."/>
            <person name="Cox K."/>
            <person name="Korf I."/>
            <person name="Meyers B.C."/>
            <person name="Michelmore R.W."/>
        </authorList>
    </citation>
    <scope>NUCLEOTIDE SEQUENCE [LARGE SCALE GENOMIC DNA]</scope>
    <source>
        <strain evidence="2">cv. Salinas</strain>
        <tissue evidence="1">Seedlings</tissue>
    </source>
</reference>
<organism evidence="1 2">
    <name type="scientific">Lactuca sativa</name>
    <name type="common">Garden lettuce</name>
    <dbReference type="NCBI Taxonomy" id="4236"/>
    <lineage>
        <taxon>Eukaryota</taxon>
        <taxon>Viridiplantae</taxon>
        <taxon>Streptophyta</taxon>
        <taxon>Embryophyta</taxon>
        <taxon>Tracheophyta</taxon>
        <taxon>Spermatophyta</taxon>
        <taxon>Magnoliopsida</taxon>
        <taxon>eudicotyledons</taxon>
        <taxon>Gunneridae</taxon>
        <taxon>Pentapetalae</taxon>
        <taxon>asterids</taxon>
        <taxon>campanulids</taxon>
        <taxon>Asterales</taxon>
        <taxon>Asteraceae</taxon>
        <taxon>Cichorioideae</taxon>
        <taxon>Cichorieae</taxon>
        <taxon>Lactucinae</taxon>
        <taxon>Lactuca</taxon>
    </lineage>
</organism>
<name>A0A9R1VT38_LACSA</name>
<evidence type="ECO:0000313" key="2">
    <source>
        <dbReference type="Proteomes" id="UP000235145"/>
    </source>
</evidence>